<dbReference type="AlphaFoldDB" id="K5VWV8"/>
<organism evidence="2 3">
    <name type="scientific">Phanerochaete carnosa (strain HHB-10118-sp)</name>
    <name type="common">White-rot fungus</name>
    <name type="synonym">Peniophora carnosa</name>
    <dbReference type="NCBI Taxonomy" id="650164"/>
    <lineage>
        <taxon>Eukaryota</taxon>
        <taxon>Fungi</taxon>
        <taxon>Dikarya</taxon>
        <taxon>Basidiomycota</taxon>
        <taxon>Agaricomycotina</taxon>
        <taxon>Agaricomycetes</taxon>
        <taxon>Polyporales</taxon>
        <taxon>Phanerochaetaceae</taxon>
        <taxon>Phanerochaete</taxon>
    </lineage>
</organism>
<accession>K5VWV8</accession>
<evidence type="ECO:0000313" key="2">
    <source>
        <dbReference type="EMBL" id="EKM51084.1"/>
    </source>
</evidence>
<dbReference type="OrthoDB" id="41238at2759"/>
<feature type="domain" description="N-acetyltransferase" evidence="1">
    <location>
        <begin position="1"/>
        <end position="161"/>
    </location>
</feature>
<dbReference type="Gene3D" id="3.40.630.30">
    <property type="match status" value="1"/>
</dbReference>
<reference evidence="2 3" key="1">
    <citation type="journal article" date="2012" name="BMC Genomics">
        <title>Comparative genomics of the white-rot fungi, Phanerochaete carnosa and P. chrysosporium, to elucidate the genetic basis of the distinct wood types they colonize.</title>
        <authorList>
            <person name="Suzuki H."/>
            <person name="MacDonald J."/>
            <person name="Syed K."/>
            <person name="Salamov A."/>
            <person name="Hori C."/>
            <person name="Aerts A."/>
            <person name="Henrissat B."/>
            <person name="Wiebenga A."/>
            <person name="vanKuyk P.A."/>
            <person name="Barry K."/>
            <person name="Lindquist E."/>
            <person name="LaButti K."/>
            <person name="Lapidus A."/>
            <person name="Lucas S."/>
            <person name="Coutinho P."/>
            <person name="Gong Y."/>
            <person name="Samejima M."/>
            <person name="Mahadevan R."/>
            <person name="Abou-Zaid M."/>
            <person name="de Vries R.P."/>
            <person name="Igarashi K."/>
            <person name="Yadav J.S."/>
            <person name="Grigoriev I.V."/>
            <person name="Master E.R."/>
        </authorList>
    </citation>
    <scope>NUCLEOTIDE SEQUENCE [LARGE SCALE GENOMIC DNA]</scope>
    <source>
        <strain evidence="2 3">HHB-10118-sp</strain>
    </source>
</reference>
<dbReference type="PANTHER" id="PTHR43441">
    <property type="entry name" value="RIBOSOMAL-PROTEIN-SERINE ACETYLTRANSFERASE"/>
    <property type="match status" value="1"/>
</dbReference>
<dbReference type="Pfam" id="PF13302">
    <property type="entry name" value="Acetyltransf_3"/>
    <property type="match status" value="1"/>
</dbReference>
<gene>
    <name evidence="2" type="ORF">PHACADRAFT_103197</name>
</gene>
<feature type="non-terminal residue" evidence="2">
    <location>
        <position position="1"/>
    </location>
</feature>
<name>K5VWV8_PHACS</name>
<dbReference type="InterPro" id="IPR051908">
    <property type="entry name" value="Ribosomal_N-acetyltransferase"/>
</dbReference>
<proteinExistence type="predicted"/>
<evidence type="ECO:0000313" key="3">
    <source>
        <dbReference type="Proteomes" id="UP000008370"/>
    </source>
</evidence>
<dbReference type="RefSeq" id="XP_007400241.1">
    <property type="nucleotide sequence ID" value="XM_007400179.1"/>
</dbReference>
<dbReference type="EMBL" id="JH930477">
    <property type="protein sequence ID" value="EKM51084.1"/>
    <property type="molecule type" value="Genomic_DNA"/>
</dbReference>
<dbReference type="Proteomes" id="UP000008370">
    <property type="component" value="Unassembled WGS sequence"/>
</dbReference>
<dbReference type="PANTHER" id="PTHR43441:SF5">
    <property type="entry name" value="FAMILY ACETYLTRANSFERASE, PUTATIVE-RELATED"/>
    <property type="match status" value="1"/>
</dbReference>
<dbReference type="InParanoid" id="K5VWV8"/>
<dbReference type="InterPro" id="IPR000182">
    <property type="entry name" value="GNAT_dom"/>
</dbReference>
<dbReference type="GeneID" id="18907258"/>
<dbReference type="GO" id="GO:0008999">
    <property type="term" value="F:protein-N-terminal-alanine acetyltransferase activity"/>
    <property type="evidence" value="ECO:0007669"/>
    <property type="project" value="TreeGrafter"/>
</dbReference>
<dbReference type="GO" id="GO:1990189">
    <property type="term" value="F:protein N-terminal-serine acetyltransferase activity"/>
    <property type="evidence" value="ECO:0007669"/>
    <property type="project" value="TreeGrafter"/>
</dbReference>
<dbReference type="PROSITE" id="PS51186">
    <property type="entry name" value="GNAT"/>
    <property type="match status" value="1"/>
</dbReference>
<dbReference type="HOGENOM" id="CLU_078023_0_0_1"/>
<dbReference type="KEGG" id="pco:PHACADRAFT_103197"/>
<evidence type="ECO:0000259" key="1">
    <source>
        <dbReference type="PROSITE" id="PS51186"/>
    </source>
</evidence>
<keyword evidence="3" id="KW-1185">Reference proteome</keyword>
<dbReference type="SUPFAM" id="SSF55729">
    <property type="entry name" value="Acyl-CoA N-acyltransferases (Nat)"/>
    <property type="match status" value="1"/>
</dbReference>
<protein>
    <recommendedName>
        <fullName evidence="1">N-acetyltransferase domain-containing protein</fullName>
    </recommendedName>
</protein>
<sequence length="196" mass="22299">SLHSQTFFDGLVGHPECFTYMAMLPFATVNELDDWAEKQIRQDRSRALYAMLDKTRSNRVAGIIGILNTVPENLSTEIGLLFTLPAFQRTHVTRTAVGLLMRFCFDELRLRRVQWRADPANAASIRVAEYMGFQREGIRRWDYVASSGVPGHAARKIDPMPDCNGLHVLYFAICWDDWEGEWGKKVGGMLESSQRG</sequence>
<dbReference type="InterPro" id="IPR016181">
    <property type="entry name" value="Acyl_CoA_acyltransferase"/>
</dbReference>